<feature type="region of interest" description="Disordered" evidence="1">
    <location>
        <begin position="256"/>
        <end position="361"/>
    </location>
</feature>
<feature type="compositionally biased region" description="Polar residues" evidence="1">
    <location>
        <begin position="333"/>
        <end position="361"/>
    </location>
</feature>
<dbReference type="EMBL" id="JAPQKL010000001">
    <property type="protein sequence ID" value="KAJ5145986.1"/>
    <property type="molecule type" value="Genomic_DNA"/>
</dbReference>
<dbReference type="RefSeq" id="XP_056526460.1">
    <property type="nucleotide sequence ID" value="XM_056661294.1"/>
</dbReference>
<evidence type="ECO:0000313" key="3">
    <source>
        <dbReference type="Proteomes" id="UP001149079"/>
    </source>
</evidence>
<name>A0A9W9HF61_9EURO</name>
<reference evidence="2" key="1">
    <citation type="submission" date="2022-11" db="EMBL/GenBank/DDBJ databases">
        <authorList>
            <person name="Petersen C."/>
        </authorList>
    </citation>
    <scope>NUCLEOTIDE SEQUENCE</scope>
    <source>
        <strain evidence="2">IBT 22155</strain>
    </source>
</reference>
<evidence type="ECO:0000313" key="2">
    <source>
        <dbReference type="EMBL" id="KAJ5145986.1"/>
    </source>
</evidence>
<feature type="compositionally biased region" description="Polar residues" evidence="1">
    <location>
        <begin position="68"/>
        <end position="81"/>
    </location>
</feature>
<dbReference type="Proteomes" id="UP001149079">
    <property type="component" value="Unassembled WGS sequence"/>
</dbReference>
<evidence type="ECO:0000256" key="1">
    <source>
        <dbReference type="SAM" id="MobiDB-lite"/>
    </source>
</evidence>
<dbReference type="OrthoDB" id="5377009at2759"/>
<keyword evidence="3" id="KW-1185">Reference proteome</keyword>
<protein>
    <submittedName>
        <fullName evidence="2">Uncharacterized protein</fullName>
    </submittedName>
</protein>
<gene>
    <name evidence="2" type="ORF">N7515_000550</name>
</gene>
<reference evidence="2" key="2">
    <citation type="journal article" date="2023" name="IMA Fungus">
        <title>Comparative genomic study of the Penicillium genus elucidates a diverse pangenome and 15 lateral gene transfer events.</title>
        <authorList>
            <person name="Petersen C."/>
            <person name="Sorensen T."/>
            <person name="Nielsen M.R."/>
            <person name="Sondergaard T.E."/>
            <person name="Sorensen J.L."/>
            <person name="Fitzpatrick D.A."/>
            <person name="Frisvad J.C."/>
            <person name="Nielsen K.L."/>
        </authorList>
    </citation>
    <scope>NUCLEOTIDE SEQUENCE</scope>
    <source>
        <strain evidence="2">IBT 22155</strain>
    </source>
</reference>
<dbReference type="GeneID" id="81400464"/>
<feature type="region of interest" description="Disordered" evidence="1">
    <location>
        <begin position="63"/>
        <end position="82"/>
    </location>
</feature>
<organism evidence="2 3">
    <name type="scientific">Penicillium bovifimosum</name>
    <dbReference type="NCBI Taxonomy" id="126998"/>
    <lineage>
        <taxon>Eukaryota</taxon>
        <taxon>Fungi</taxon>
        <taxon>Dikarya</taxon>
        <taxon>Ascomycota</taxon>
        <taxon>Pezizomycotina</taxon>
        <taxon>Eurotiomycetes</taxon>
        <taxon>Eurotiomycetidae</taxon>
        <taxon>Eurotiales</taxon>
        <taxon>Aspergillaceae</taxon>
        <taxon>Penicillium</taxon>
    </lineage>
</organism>
<feature type="region of interest" description="Disordered" evidence="1">
    <location>
        <begin position="1"/>
        <end position="52"/>
    </location>
</feature>
<sequence length="449" mass="48999">MSSDLSYPPGALHSDGKQDHETVALTPLRPSITLTARNHSNGRNNPSSHRRANTEYIARAPLFEEGSDNTISNHPSNTPWTETLPKKARASVLTDWFQGKSDPVGLGLKMGSSDAYDVTGMNARLASTSMSHTRQNSTSRFSFFGLRRQPSKPNFPEPVDDEFLNLDITAALSLPELDVANDEALGVLRDHADNLLRSMQEAYRQRTFAMHQVLADKDEKLEELEETRARVDHLRTQLDGMAAKVLDQEKAMQAMAEELEQERQARKTEESRSHSREICTEDPEDDVPSMALQTPRRGGKRASHSTFTSDSGFESGDESVVDSVFSQREGVESPTSTLTAPSPNMSQIALSTTGPAPTPTIQKNLSAVTSVPPPARSSAYDRVLKGLASTRLGSSFTGGTAPNCNICYGVPASEAWSVMGILQEENRGLKTRMGELELVIDDCLGLVGP</sequence>
<accession>A0A9W9HF61</accession>
<dbReference type="AlphaFoldDB" id="A0A9W9HF61"/>
<proteinExistence type="predicted"/>
<feature type="compositionally biased region" description="Basic and acidic residues" evidence="1">
    <location>
        <begin position="261"/>
        <end position="279"/>
    </location>
</feature>
<feature type="compositionally biased region" description="Polar residues" evidence="1">
    <location>
        <begin position="32"/>
        <end position="47"/>
    </location>
</feature>
<comment type="caution">
    <text evidence="2">The sequence shown here is derived from an EMBL/GenBank/DDBJ whole genome shotgun (WGS) entry which is preliminary data.</text>
</comment>